<dbReference type="Proteomes" id="UP000235836">
    <property type="component" value="Unassembled WGS sequence"/>
</dbReference>
<gene>
    <name evidence="5" type="ORF">CJ203_00730</name>
</gene>
<dbReference type="InterPro" id="IPR050309">
    <property type="entry name" value="Type-B_Carboxylest/Lipase"/>
</dbReference>
<evidence type="ECO:0000313" key="6">
    <source>
        <dbReference type="Proteomes" id="UP000235836"/>
    </source>
</evidence>
<protein>
    <recommendedName>
        <fullName evidence="3">Carboxylic ester hydrolase</fullName>
        <ecNumber evidence="3">3.1.1.-</ecNumber>
    </recommendedName>
</protein>
<dbReference type="InterPro" id="IPR019826">
    <property type="entry name" value="Carboxylesterase_B_AS"/>
</dbReference>
<dbReference type="PROSITE" id="PS00941">
    <property type="entry name" value="CARBOXYLESTERASE_B_2"/>
    <property type="match status" value="1"/>
</dbReference>
<dbReference type="Pfam" id="PF00135">
    <property type="entry name" value="COesterase"/>
    <property type="match status" value="1"/>
</dbReference>
<dbReference type="PANTHER" id="PTHR11559">
    <property type="entry name" value="CARBOXYLESTERASE"/>
    <property type="match status" value="1"/>
</dbReference>
<evidence type="ECO:0000313" key="5">
    <source>
        <dbReference type="EMBL" id="PMC65434.1"/>
    </source>
</evidence>
<dbReference type="InterPro" id="IPR029058">
    <property type="entry name" value="AB_hydrolase_fold"/>
</dbReference>
<sequence>MASDPVVMTTAGKIRGIVDPATGMRTWRGVPYGEPTGGKNRFSAPHARESWSGTFDATTFAEPAMQGTYGWNDKVMGTEDCLTLDIVRPDTDEELPVVVYIHGGTFLTGFSNEKIFQGHQFAKATNIVYVSINFRLGVLGYLDMRSLGEDCVATPATHDQILALQWVRDNIAAFGGSPNRVTIMGESAGASAVTALMSSPQARGLFHGAIAQSAPVAAVHSRLQAAMWVRALLDGMGMSRLSTISDLRAVPAEDLVRVGNALLIRSGEIQYLNLSFMPTVDNSVLPQHPIDAFAAHEEAPVPLIIGSNSGEASFTKAMFMFSRTRQKAARRILEVFDPDNADAILAAYNNATDRSDFAELVADAVFWAPSVRIASDHRHVAPVWMYHFDFAAAPLQKLGVGAVHTADLETVFGARFTTPAGILQHLSPQADFDAVSEMMQRHWGSFFHTGRPGEIWPEYGFSSDTAPGRATAVLRTDSTVVWDPKAEKRRAWEGFNLTQWGTGRRDIAESLADFLGIDPDDPQWNPAAP</sequence>
<dbReference type="SUPFAM" id="SSF53474">
    <property type="entry name" value="alpha/beta-Hydrolases"/>
    <property type="match status" value="1"/>
</dbReference>
<dbReference type="InterPro" id="IPR019819">
    <property type="entry name" value="Carboxylesterase_B_CS"/>
</dbReference>
<proteinExistence type="inferred from homology"/>
<dbReference type="Gene3D" id="3.40.50.1820">
    <property type="entry name" value="alpha/beta hydrolase"/>
    <property type="match status" value="1"/>
</dbReference>
<organism evidence="5 6">
    <name type="scientific">Corynebacterium tuscaniense</name>
    <dbReference type="NCBI Taxonomy" id="302449"/>
    <lineage>
        <taxon>Bacteria</taxon>
        <taxon>Bacillati</taxon>
        <taxon>Actinomycetota</taxon>
        <taxon>Actinomycetes</taxon>
        <taxon>Mycobacteriales</taxon>
        <taxon>Corynebacteriaceae</taxon>
        <taxon>Corynebacterium</taxon>
    </lineage>
</organism>
<name>A0A2N6T7Z0_9CORY</name>
<dbReference type="PROSITE" id="PS00122">
    <property type="entry name" value="CARBOXYLESTERASE_B_1"/>
    <property type="match status" value="1"/>
</dbReference>
<evidence type="ECO:0000256" key="1">
    <source>
        <dbReference type="ARBA" id="ARBA00005964"/>
    </source>
</evidence>
<accession>A0A2N6T7Z0</accession>
<keyword evidence="2 3" id="KW-0378">Hydrolase</keyword>
<evidence type="ECO:0000256" key="2">
    <source>
        <dbReference type="ARBA" id="ARBA00022801"/>
    </source>
</evidence>
<comment type="similarity">
    <text evidence="1 3">Belongs to the type-B carboxylesterase/lipase family.</text>
</comment>
<dbReference type="AlphaFoldDB" id="A0A2N6T7Z0"/>
<dbReference type="EMBL" id="PNHG01000001">
    <property type="protein sequence ID" value="PMC65434.1"/>
    <property type="molecule type" value="Genomic_DNA"/>
</dbReference>
<feature type="domain" description="Carboxylesterase type B" evidence="4">
    <location>
        <begin position="4"/>
        <end position="459"/>
    </location>
</feature>
<dbReference type="EC" id="3.1.1.-" evidence="3"/>
<evidence type="ECO:0000256" key="3">
    <source>
        <dbReference type="RuleBase" id="RU361235"/>
    </source>
</evidence>
<dbReference type="GO" id="GO:0016787">
    <property type="term" value="F:hydrolase activity"/>
    <property type="evidence" value="ECO:0007669"/>
    <property type="project" value="UniProtKB-KW"/>
</dbReference>
<dbReference type="RefSeq" id="WP_034662475.1">
    <property type="nucleotide sequence ID" value="NZ_PNHG01000001.1"/>
</dbReference>
<comment type="caution">
    <text evidence="5">The sequence shown here is derived from an EMBL/GenBank/DDBJ whole genome shotgun (WGS) entry which is preliminary data.</text>
</comment>
<reference evidence="5 6" key="1">
    <citation type="submission" date="2017-09" db="EMBL/GenBank/DDBJ databases">
        <title>Bacterial strain isolated from the female urinary microbiota.</title>
        <authorList>
            <person name="Thomas-White K."/>
            <person name="Kumar N."/>
            <person name="Forster S."/>
            <person name="Putonti C."/>
            <person name="Lawley T."/>
            <person name="Wolfe A.J."/>
        </authorList>
    </citation>
    <scope>NUCLEOTIDE SEQUENCE [LARGE SCALE GENOMIC DNA]</scope>
    <source>
        <strain evidence="5 6">UMB0792</strain>
    </source>
</reference>
<dbReference type="InterPro" id="IPR002018">
    <property type="entry name" value="CarbesteraseB"/>
</dbReference>
<evidence type="ECO:0000259" key="4">
    <source>
        <dbReference type="Pfam" id="PF00135"/>
    </source>
</evidence>
<keyword evidence="6" id="KW-1185">Reference proteome</keyword>